<accession>A0A9J6P547</accession>
<dbReference type="GO" id="GO:0009089">
    <property type="term" value="P:lysine biosynthetic process via diaminopimelate"/>
    <property type="evidence" value="ECO:0007669"/>
    <property type="project" value="InterPro"/>
</dbReference>
<protein>
    <submittedName>
        <fullName evidence="5">Dihydrodipicolinate reductase</fullName>
    </submittedName>
</protein>
<dbReference type="InterPro" id="IPR036291">
    <property type="entry name" value="NAD(P)-bd_dom_sf"/>
</dbReference>
<dbReference type="CDD" id="cd24146">
    <property type="entry name" value="nat-AmDH_N_like"/>
    <property type="match status" value="1"/>
</dbReference>
<proteinExistence type="predicted"/>
<dbReference type="Gene3D" id="3.40.50.720">
    <property type="entry name" value="NAD(P)-binding Rossmann-like Domain"/>
    <property type="match status" value="1"/>
</dbReference>
<evidence type="ECO:0000256" key="2">
    <source>
        <dbReference type="ARBA" id="ARBA00023002"/>
    </source>
</evidence>
<evidence type="ECO:0000313" key="5">
    <source>
        <dbReference type="EMBL" id="MCM1991270.1"/>
    </source>
</evidence>
<name>A0A9J6P547_9CLOT</name>
<reference evidence="5" key="1">
    <citation type="journal article" date="2021" name="mSystems">
        <title>Bacteria and Archaea Synergistically Convert Glycine Betaine to Biogenic Methane in the Formosa Cold Seep of the South China Sea.</title>
        <authorList>
            <person name="Li L."/>
            <person name="Zhang W."/>
            <person name="Zhang S."/>
            <person name="Song L."/>
            <person name="Sun Q."/>
            <person name="Zhang H."/>
            <person name="Xiang H."/>
            <person name="Dong X."/>
        </authorList>
    </citation>
    <scope>NUCLEOTIDE SEQUENCE</scope>
    <source>
        <strain evidence="5">ZWT</strain>
    </source>
</reference>
<sequence length="358" mass="39489">MNKKLRVAQYGCGKMSEYTMRYVYEKGAEIVAAFDINPNVIGKDIGELLGGESKDVIISDIKSVQEVFQTTKPDICIVTTMSLLTDIEGIFEICAKNGVNAISTCEEAFFPWNSAYEITKRLDEIAKENNCTLCGSGYQDIFWGNLITTLAGATHKIKKIKGISSYNVEDYGIALAQVHGAGLDLDEFQNKIASADNVSDEERQAMIDNGTFLASYMWTVNGWLCSQLGLTVTRQTQKCIPHTYKEDLHSETLNLTIPAGYATGMSAVVITETEEGVILENECIGKVYAPEECDKNDWTIIGEPETQVVITRPNTVELTCATIVNRLSDVINAPAGYITTEKMPKAEYKAKGLDEYVK</sequence>
<organism evidence="5 6">
    <name type="scientific">Oceanirhabdus seepicola</name>
    <dbReference type="NCBI Taxonomy" id="2828781"/>
    <lineage>
        <taxon>Bacteria</taxon>
        <taxon>Bacillati</taxon>
        <taxon>Bacillota</taxon>
        <taxon>Clostridia</taxon>
        <taxon>Eubacteriales</taxon>
        <taxon>Clostridiaceae</taxon>
        <taxon>Oceanirhabdus</taxon>
    </lineage>
</organism>
<dbReference type="Pfam" id="PF19328">
    <property type="entry name" value="DAP_DH_C"/>
    <property type="match status" value="1"/>
</dbReference>
<dbReference type="GO" id="GO:0008839">
    <property type="term" value="F:4-hydroxy-tetrahydrodipicolinate reductase"/>
    <property type="evidence" value="ECO:0007669"/>
    <property type="project" value="InterPro"/>
</dbReference>
<keyword evidence="6" id="KW-1185">Reference proteome</keyword>
<dbReference type="Pfam" id="PF01113">
    <property type="entry name" value="DapB_N"/>
    <property type="match status" value="1"/>
</dbReference>
<reference evidence="5" key="2">
    <citation type="submission" date="2021-04" db="EMBL/GenBank/DDBJ databases">
        <authorList>
            <person name="Dong X."/>
        </authorList>
    </citation>
    <scope>NUCLEOTIDE SEQUENCE</scope>
    <source>
        <strain evidence="5">ZWT</strain>
    </source>
</reference>
<dbReference type="RefSeq" id="WP_250860376.1">
    <property type="nucleotide sequence ID" value="NZ_JAGSOJ010000003.1"/>
</dbReference>
<dbReference type="EMBL" id="JAGSOJ010000003">
    <property type="protein sequence ID" value="MCM1991270.1"/>
    <property type="molecule type" value="Genomic_DNA"/>
</dbReference>
<evidence type="ECO:0000313" key="6">
    <source>
        <dbReference type="Proteomes" id="UP001056429"/>
    </source>
</evidence>
<evidence type="ECO:0000259" key="3">
    <source>
        <dbReference type="Pfam" id="PF01113"/>
    </source>
</evidence>
<keyword evidence="2" id="KW-0560">Oxidoreductase</keyword>
<dbReference type="InterPro" id="IPR045760">
    <property type="entry name" value="DAP_DH_C"/>
</dbReference>
<feature type="domain" description="Dihydrodipicolinate reductase N-terminal" evidence="3">
    <location>
        <begin position="6"/>
        <end position="102"/>
    </location>
</feature>
<comment type="caution">
    <text evidence="5">The sequence shown here is derived from an EMBL/GenBank/DDBJ whole genome shotgun (WGS) entry which is preliminary data.</text>
</comment>
<keyword evidence="1" id="KW-0521">NADP</keyword>
<dbReference type="AlphaFoldDB" id="A0A9J6P547"/>
<dbReference type="Proteomes" id="UP001056429">
    <property type="component" value="Unassembled WGS sequence"/>
</dbReference>
<evidence type="ECO:0000256" key="1">
    <source>
        <dbReference type="ARBA" id="ARBA00022857"/>
    </source>
</evidence>
<evidence type="ECO:0000259" key="4">
    <source>
        <dbReference type="Pfam" id="PF19328"/>
    </source>
</evidence>
<dbReference type="InterPro" id="IPR000846">
    <property type="entry name" value="DapB_N"/>
</dbReference>
<feature type="domain" description="2,4-diaminopentanoate dehydrogenase C-terminal" evidence="4">
    <location>
        <begin position="145"/>
        <end position="345"/>
    </location>
</feature>
<gene>
    <name evidence="5" type="ORF">KDK92_16160</name>
</gene>
<dbReference type="SUPFAM" id="SSF51735">
    <property type="entry name" value="NAD(P)-binding Rossmann-fold domains"/>
    <property type="match status" value="1"/>
</dbReference>